<dbReference type="Proteomes" id="UP001519342">
    <property type="component" value="Unassembled WGS sequence"/>
</dbReference>
<comment type="similarity">
    <text evidence="1">Belongs to the sigma-70 factor family. ECF subfamily.</text>
</comment>
<dbReference type="InterPro" id="IPR036388">
    <property type="entry name" value="WH-like_DNA-bd_sf"/>
</dbReference>
<evidence type="ECO:0000313" key="8">
    <source>
        <dbReference type="Proteomes" id="UP001519342"/>
    </source>
</evidence>
<dbReference type="InterPro" id="IPR007627">
    <property type="entry name" value="RNA_pol_sigma70_r2"/>
</dbReference>
<dbReference type="Pfam" id="PF08281">
    <property type="entry name" value="Sigma70_r4_2"/>
    <property type="match status" value="1"/>
</dbReference>
<dbReference type="InterPro" id="IPR013324">
    <property type="entry name" value="RNA_pol_sigma_r3/r4-like"/>
</dbReference>
<keyword evidence="2" id="KW-0805">Transcription regulation</keyword>
<dbReference type="SUPFAM" id="SSF88659">
    <property type="entry name" value="Sigma3 and sigma4 domains of RNA polymerase sigma factors"/>
    <property type="match status" value="1"/>
</dbReference>
<protein>
    <submittedName>
        <fullName evidence="7">RNA polymerase sigma-70 factor (ECF subfamily)</fullName>
    </submittedName>
</protein>
<evidence type="ECO:0000256" key="3">
    <source>
        <dbReference type="ARBA" id="ARBA00023082"/>
    </source>
</evidence>
<evidence type="ECO:0000256" key="2">
    <source>
        <dbReference type="ARBA" id="ARBA00023015"/>
    </source>
</evidence>
<keyword evidence="4" id="KW-0804">Transcription</keyword>
<comment type="caution">
    <text evidence="7">The sequence shown here is derived from an EMBL/GenBank/DDBJ whole genome shotgun (WGS) entry which is preliminary data.</text>
</comment>
<evidence type="ECO:0000256" key="1">
    <source>
        <dbReference type="ARBA" id="ARBA00010641"/>
    </source>
</evidence>
<organism evidence="7 8">
    <name type="scientific">Sedimentibacter acidaminivorans</name>
    <dbReference type="NCBI Taxonomy" id="913099"/>
    <lineage>
        <taxon>Bacteria</taxon>
        <taxon>Bacillati</taxon>
        <taxon>Bacillota</taxon>
        <taxon>Tissierellia</taxon>
        <taxon>Sedimentibacter</taxon>
    </lineage>
</organism>
<dbReference type="PANTHER" id="PTHR43133">
    <property type="entry name" value="RNA POLYMERASE ECF-TYPE SIGMA FACTO"/>
    <property type="match status" value="1"/>
</dbReference>
<dbReference type="InterPro" id="IPR013249">
    <property type="entry name" value="RNA_pol_sigma70_r4_t2"/>
</dbReference>
<dbReference type="Gene3D" id="1.10.1740.10">
    <property type="match status" value="1"/>
</dbReference>
<sequence length="162" mass="19325">MRINSSLEKKLENYVVENKEKHYRIAYSYVKNVDDALDIVQEAIFKAIVSLDNLKNPEYIRTWFYRILINSAIDFIRKQKKIVVVDDEFISSFDCGTVDKYKDVDLYRALDELPDNYRSIIILRFFEDLKIEEVAEILDENVNTVKTRLYKSLEKLRIKINE</sequence>
<evidence type="ECO:0000259" key="6">
    <source>
        <dbReference type="Pfam" id="PF08281"/>
    </source>
</evidence>
<reference evidence="7 8" key="1">
    <citation type="submission" date="2021-03" db="EMBL/GenBank/DDBJ databases">
        <title>Genomic Encyclopedia of Type Strains, Phase IV (KMG-IV): sequencing the most valuable type-strain genomes for metagenomic binning, comparative biology and taxonomic classification.</title>
        <authorList>
            <person name="Goeker M."/>
        </authorList>
    </citation>
    <scope>NUCLEOTIDE SEQUENCE [LARGE SCALE GENOMIC DNA]</scope>
    <source>
        <strain evidence="7 8">DSM 24004</strain>
    </source>
</reference>
<proteinExistence type="inferred from homology"/>
<dbReference type="InterPro" id="IPR014284">
    <property type="entry name" value="RNA_pol_sigma-70_dom"/>
</dbReference>
<dbReference type="InterPro" id="IPR039425">
    <property type="entry name" value="RNA_pol_sigma-70-like"/>
</dbReference>
<dbReference type="NCBIfam" id="TIGR02937">
    <property type="entry name" value="sigma70-ECF"/>
    <property type="match status" value="1"/>
</dbReference>
<dbReference type="PANTHER" id="PTHR43133:SF60">
    <property type="entry name" value="RNA POLYMERASE SIGMA FACTOR SIGV"/>
    <property type="match status" value="1"/>
</dbReference>
<feature type="domain" description="RNA polymerase sigma-70 region 2" evidence="5">
    <location>
        <begin position="18"/>
        <end position="81"/>
    </location>
</feature>
<dbReference type="CDD" id="cd06171">
    <property type="entry name" value="Sigma70_r4"/>
    <property type="match status" value="1"/>
</dbReference>
<dbReference type="InterPro" id="IPR013325">
    <property type="entry name" value="RNA_pol_sigma_r2"/>
</dbReference>
<dbReference type="Gene3D" id="1.10.10.10">
    <property type="entry name" value="Winged helix-like DNA-binding domain superfamily/Winged helix DNA-binding domain"/>
    <property type="match status" value="1"/>
</dbReference>
<accession>A0ABS4GCK0</accession>
<gene>
    <name evidence="7" type="ORF">J2Z76_001248</name>
</gene>
<dbReference type="Pfam" id="PF04542">
    <property type="entry name" value="Sigma70_r2"/>
    <property type="match status" value="1"/>
</dbReference>
<evidence type="ECO:0000313" key="7">
    <source>
        <dbReference type="EMBL" id="MBP1925389.1"/>
    </source>
</evidence>
<keyword evidence="8" id="KW-1185">Reference proteome</keyword>
<name>A0ABS4GCK0_9FIRM</name>
<dbReference type="SUPFAM" id="SSF88946">
    <property type="entry name" value="Sigma2 domain of RNA polymerase sigma factors"/>
    <property type="match status" value="1"/>
</dbReference>
<keyword evidence="3" id="KW-0731">Sigma factor</keyword>
<feature type="domain" description="RNA polymerase sigma factor 70 region 4 type 2" evidence="6">
    <location>
        <begin position="105"/>
        <end position="156"/>
    </location>
</feature>
<evidence type="ECO:0000259" key="5">
    <source>
        <dbReference type="Pfam" id="PF04542"/>
    </source>
</evidence>
<evidence type="ECO:0000256" key="4">
    <source>
        <dbReference type="ARBA" id="ARBA00023163"/>
    </source>
</evidence>
<dbReference type="EMBL" id="JAGGKS010000003">
    <property type="protein sequence ID" value="MBP1925389.1"/>
    <property type="molecule type" value="Genomic_DNA"/>
</dbReference>